<evidence type="ECO:0000313" key="3">
    <source>
        <dbReference type="Proteomes" id="UP001328107"/>
    </source>
</evidence>
<name>A0AAN5DEK8_9BILA</name>
<feature type="transmembrane region" description="Helical" evidence="1">
    <location>
        <begin position="135"/>
        <end position="157"/>
    </location>
</feature>
<dbReference type="Pfam" id="PF07062">
    <property type="entry name" value="Clc-like"/>
    <property type="match status" value="1"/>
</dbReference>
<keyword evidence="3" id="KW-1185">Reference proteome</keyword>
<dbReference type="PANTHER" id="PTHR35574">
    <property type="entry name" value="PUTATIVE-RELATED"/>
    <property type="match status" value="1"/>
</dbReference>
<accession>A0AAN5DEK8</accession>
<dbReference type="AlphaFoldDB" id="A0AAN5DEK8"/>
<reference evidence="3" key="1">
    <citation type="submission" date="2022-10" db="EMBL/GenBank/DDBJ databases">
        <title>Genome assembly of Pristionchus species.</title>
        <authorList>
            <person name="Yoshida K."/>
            <person name="Sommer R.J."/>
        </authorList>
    </citation>
    <scope>NUCLEOTIDE SEQUENCE [LARGE SCALE GENOMIC DNA]</scope>
    <source>
        <strain evidence="3">RS5460</strain>
    </source>
</reference>
<dbReference type="Proteomes" id="UP001328107">
    <property type="component" value="Unassembled WGS sequence"/>
</dbReference>
<proteinExistence type="predicted"/>
<dbReference type="GO" id="GO:0016020">
    <property type="term" value="C:membrane"/>
    <property type="evidence" value="ECO:0007669"/>
    <property type="project" value="InterPro"/>
</dbReference>
<evidence type="ECO:0000256" key="1">
    <source>
        <dbReference type="SAM" id="Phobius"/>
    </source>
</evidence>
<evidence type="ECO:0000313" key="2">
    <source>
        <dbReference type="EMBL" id="GMR61067.1"/>
    </source>
</evidence>
<dbReference type="Gene3D" id="1.20.140.150">
    <property type="match status" value="1"/>
</dbReference>
<keyword evidence="1" id="KW-0812">Transmembrane</keyword>
<dbReference type="InterPro" id="IPR010761">
    <property type="entry name" value="Clc_prot-like"/>
</dbReference>
<evidence type="ECO:0008006" key="4">
    <source>
        <dbReference type="Google" id="ProtNLM"/>
    </source>
</evidence>
<protein>
    <recommendedName>
        <fullName evidence="4">Clc-like protein</fullName>
    </recommendedName>
</protein>
<gene>
    <name evidence="2" type="ORF">PMAYCL1PPCAC_31262</name>
</gene>
<dbReference type="EMBL" id="BTRK01000006">
    <property type="protein sequence ID" value="GMR61067.1"/>
    <property type="molecule type" value="Genomic_DNA"/>
</dbReference>
<organism evidence="2 3">
    <name type="scientific">Pristionchus mayeri</name>
    <dbReference type="NCBI Taxonomy" id="1317129"/>
    <lineage>
        <taxon>Eukaryota</taxon>
        <taxon>Metazoa</taxon>
        <taxon>Ecdysozoa</taxon>
        <taxon>Nematoda</taxon>
        <taxon>Chromadorea</taxon>
        <taxon>Rhabditida</taxon>
        <taxon>Rhabditina</taxon>
        <taxon>Diplogasteromorpha</taxon>
        <taxon>Diplogasteroidea</taxon>
        <taxon>Neodiplogasteridae</taxon>
        <taxon>Pristionchus</taxon>
    </lineage>
</organism>
<keyword evidence="1" id="KW-0472">Membrane</keyword>
<keyword evidence="1" id="KW-1133">Transmembrane helix</keyword>
<sequence length="264" mass="29293">MPTRSKMATTPLYYSRSLMGEDSKRSHTCILVLSLILIVAGFGLSAGGLFSPSWQVVDIREFRAQHHHGLWLDCTRPERHLASIDRAFAEEQPLHCTYKFDYSASQVIDENIENIDINSAAGESEHHQFFGWHKAVLIFMVFSLLFAALALCSGICAPCNGGCAVIYAILVAIALFMGIVGDAIFFFAAHRVDSRFVTGLVGTYEQKIGIAFYLHLGGSLILMFAFIVSTIYSYQILRRTDGRGGLPLRELAPLYGSRIRETMA</sequence>
<feature type="transmembrane region" description="Helical" evidence="1">
    <location>
        <begin position="164"/>
        <end position="190"/>
    </location>
</feature>
<feature type="transmembrane region" description="Helical" evidence="1">
    <location>
        <begin position="29"/>
        <end position="50"/>
    </location>
</feature>
<dbReference type="PANTHER" id="PTHR35574:SF1">
    <property type="entry name" value="CLC-LIKE PROTEIN"/>
    <property type="match status" value="1"/>
</dbReference>
<comment type="caution">
    <text evidence="2">The sequence shown here is derived from an EMBL/GenBank/DDBJ whole genome shotgun (WGS) entry which is preliminary data.</text>
</comment>
<feature type="transmembrane region" description="Helical" evidence="1">
    <location>
        <begin position="210"/>
        <end position="234"/>
    </location>
</feature>